<feature type="domain" description="ABC transmembrane type-1" evidence="11">
    <location>
        <begin position="101"/>
        <end position="290"/>
    </location>
</feature>
<protein>
    <submittedName>
        <fullName evidence="12">Putative D,D-dipeptide transport system permease protein DdpC</fullName>
    </submittedName>
</protein>
<keyword evidence="4 10" id="KW-0812">Transmembrane</keyword>
<dbReference type="AlphaFoldDB" id="A0A1Y5TXG0"/>
<dbReference type="InterPro" id="IPR053385">
    <property type="entry name" value="ABC_transport_permease"/>
</dbReference>
<evidence type="ECO:0000256" key="10">
    <source>
        <dbReference type="RuleBase" id="RU363032"/>
    </source>
</evidence>
<dbReference type="InterPro" id="IPR000515">
    <property type="entry name" value="MetI-like"/>
</dbReference>
<dbReference type="GO" id="GO:0055085">
    <property type="term" value="P:transmembrane transport"/>
    <property type="evidence" value="ECO:0007669"/>
    <property type="project" value="InterPro"/>
</dbReference>
<evidence type="ECO:0000313" key="12">
    <source>
        <dbReference type="EMBL" id="SLN76159.1"/>
    </source>
</evidence>
<dbReference type="FunCoup" id="A0A1Y5TXG0">
    <property type="interactions" value="160"/>
</dbReference>
<dbReference type="InterPro" id="IPR035906">
    <property type="entry name" value="MetI-like_sf"/>
</dbReference>
<evidence type="ECO:0000256" key="8">
    <source>
        <dbReference type="ARBA" id="ARBA00023136"/>
    </source>
</evidence>
<dbReference type="RefSeq" id="WP_085885378.1">
    <property type="nucleotide sequence ID" value="NZ_FWFR01000004.1"/>
</dbReference>
<keyword evidence="3" id="KW-1003">Cell membrane</keyword>
<dbReference type="NCBIfam" id="NF045474">
    <property type="entry name" value="Opp2C"/>
    <property type="match status" value="1"/>
</dbReference>
<dbReference type="GO" id="GO:0015031">
    <property type="term" value="P:protein transport"/>
    <property type="evidence" value="ECO:0007669"/>
    <property type="project" value="UniProtKB-KW"/>
</dbReference>
<dbReference type="CDD" id="cd06261">
    <property type="entry name" value="TM_PBP2"/>
    <property type="match status" value="1"/>
</dbReference>
<dbReference type="PANTHER" id="PTHR43386">
    <property type="entry name" value="OLIGOPEPTIDE TRANSPORT SYSTEM PERMEASE PROTEIN APPC"/>
    <property type="match status" value="1"/>
</dbReference>
<evidence type="ECO:0000256" key="2">
    <source>
        <dbReference type="ARBA" id="ARBA00022448"/>
    </source>
</evidence>
<dbReference type="GO" id="GO:0015833">
    <property type="term" value="P:peptide transport"/>
    <property type="evidence" value="ECO:0007669"/>
    <property type="project" value="UniProtKB-KW"/>
</dbReference>
<evidence type="ECO:0000256" key="4">
    <source>
        <dbReference type="ARBA" id="ARBA00022692"/>
    </source>
</evidence>
<dbReference type="Gene3D" id="1.10.3720.10">
    <property type="entry name" value="MetI-like"/>
    <property type="match status" value="1"/>
</dbReference>
<evidence type="ECO:0000313" key="13">
    <source>
        <dbReference type="Proteomes" id="UP000193200"/>
    </source>
</evidence>
<dbReference type="OrthoDB" id="9766870at2"/>
<feature type="transmembrane region" description="Helical" evidence="10">
    <location>
        <begin position="40"/>
        <end position="62"/>
    </location>
</feature>
<dbReference type="Pfam" id="PF00528">
    <property type="entry name" value="BPD_transp_1"/>
    <property type="match status" value="1"/>
</dbReference>
<feature type="transmembrane region" description="Helical" evidence="10">
    <location>
        <begin position="103"/>
        <end position="130"/>
    </location>
</feature>
<dbReference type="Proteomes" id="UP000193200">
    <property type="component" value="Unassembled WGS sequence"/>
</dbReference>
<keyword evidence="5" id="KW-0571">Peptide transport</keyword>
<feature type="transmembrane region" description="Helical" evidence="10">
    <location>
        <begin position="150"/>
        <end position="174"/>
    </location>
</feature>
<keyword evidence="2 10" id="KW-0813">Transport</keyword>
<evidence type="ECO:0000259" key="11">
    <source>
        <dbReference type="PROSITE" id="PS50928"/>
    </source>
</evidence>
<dbReference type="EMBL" id="FWFR01000004">
    <property type="protein sequence ID" value="SLN76159.1"/>
    <property type="molecule type" value="Genomic_DNA"/>
</dbReference>
<reference evidence="12 13" key="1">
    <citation type="submission" date="2017-03" db="EMBL/GenBank/DDBJ databases">
        <authorList>
            <person name="Afonso C.L."/>
            <person name="Miller P.J."/>
            <person name="Scott M.A."/>
            <person name="Spackman E."/>
            <person name="Goraichik I."/>
            <person name="Dimitrov K.M."/>
            <person name="Suarez D.L."/>
            <person name="Swayne D.E."/>
        </authorList>
    </citation>
    <scope>NUCLEOTIDE SEQUENCE [LARGE SCALE GENOMIC DNA]</scope>
    <source>
        <strain evidence="12 13">CECT 7691</strain>
    </source>
</reference>
<dbReference type="GO" id="GO:0005886">
    <property type="term" value="C:plasma membrane"/>
    <property type="evidence" value="ECO:0007669"/>
    <property type="project" value="UniProtKB-SubCell"/>
</dbReference>
<keyword evidence="13" id="KW-1185">Reference proteome</keyword>
<evidence type="ECO:0000256" key="5">
    <source>
        <dbReference type="ARBA" id="ARBA00022856"/>
    </source>
</evidence>
<dbReference type="InterPro" id="IPR050366">
    <property type="entry name" value="BP-dependent_transpt_permease"/>
</dbReference>
<dbReference type="Pfam" id="PF12911">
    <property type="entry name" value="OppC_N"/>
    <property type="match status" value="1"/>
</dbReference>
<comment type="similarity">
    <text evidence="9">Belongs to the binding-protein-dependent transport system permease family. OppBC subfamily.</text>
</comment>
<sequence>MTDLPGTPAVLDRAEIRRLRRAARYRSWGDSYTLWRRNPITVAGTLIIVFLVLVAAAAPLLATHDPYNQILSDRLLPPSAEYWFGTDNLGRDIYSRIVYGSRLTILIAVLVALISGPIGLLVGVLAGYVGGATDEVLMRLSDIFLAFPKLILAIAFAAALGTGLENMIIAISVANWPGYARLVRAETLAIRNSDYIQAIRVLGASHARIMLRHVTPMCFSTLIVRVSLDMGAIILIAAGLGFLGLGAQPPAPEWGLMVSDGRNYLVDQWWVSTLPGMAILIVVLGFNLLGDGIRDILDPRQRQG</sequence>
<dbReference type="InParanoid" id="A0A1Y5TXG0"/>
<feature type="transmembrane region" description="Helical" evidence="10">
    <location>
        <begin position="222"/>
        <end position="248"/>
    </location>
</feature>
<name>A0A1Y5TXG0_9PROT</name>
<evidence type="ECO:0000256" key="9">
    <source>
        <dbReference type="ARBA" id="ARBA00024202"/>
    </source>
</evidence>
<evidence type="ECO:0000256" key="3">
    <source>
        <dbReference type="ARBA" id="ARBA00022475"/>
    </source>
</evidence>
<keyword evidence="6" id="KW-0653">Protein transport</keyword>
<keyword evidence="8 10" id="KW-0472">Membrane</keyword>
<dbReference type="PANTHER" id="PTHR43386:SF1">
    <property type="entry name" value="D,D-DIPEPTIDE TRANSPORT SYSTEM PERMEASE PROTEIN DDPC-RELATED"/>
    <property type="match status" value="1"/>
</dbReference>
<feature type="transmembrane region" description="Helical" evidence="10">
    <location>
        <begin position="268"/>
        <end position="290"/>
    </location>
</feature>
<dbReference type="InterPro" id="IPR025966">
    <property type="entry name" value="OppC_N"/>
</dbReference>
<evidence type="ECO:0000256" key="7">
    <source>
        <dbReference type="ARBA" id="ARBA00022989"/>
    </source>
</evidence>
<evidence type="ECO:0000256" key="6">
    <source>
        <dbReference type="ARBA" id="ARBA00022927"/>
    </source>
</evidence>
<organism evidence="12 13">
    <name type="scientific">Oceanibacterium hippocampi</name>
    <dbReference type="NCBI Taxonomy" id="745714"/>
    <lineage>
        <taxon>Bacteria</taxon>
        <taxon>Pseudomonadati</taxon>
        <taxon>Pseudomonadota</taxon>
        <taxon>Alphaproteobacteria</taxon>
        <taxon>Sneathiellales</taxon>
        <taxon>Sneathiellaceae</taxon>
        <taxon>Oceanibacterium</taxon>
    </lineage>
</organism>
<gene>
    <name evidence="12" type="primary">ddpC_3</name>
    <name evidence="12" type="ORF">OCH7691_04054</name>
</gene>
<comment type="subcellular location">
    <subcellularLocation>
        <location evidence="1 10">Cell membrane</location>
        <topology evidence="1 10">Multi-pass membrane protein</topology>
    </subcellularLocation>
</comment>
<accession>A0A1Y5TXG0</accession>
<keyword evidence="7 10" id="KW-1133">Transmembrane helix</keyword>
<dbReference type="PROSITE" id="PS50928">
    <property type="entry name" value="ABC_TM1"/>
    <property type="match status" value="1"/>
</dbReference>
<proteinExistence type="inferred from homology"/>
<evidence type="ECO:0000256" key="1">
    <source>
        <dbReference type="ARBA" id="ARBA00004651"/>
    </source>
</evidence>
<dbReference type="SUPFAM" id="SSF161098">
    <property type="entry name" value="MetI-like"/>
    <property type="match status" value="1"/>
</dbReference>